<proteinExistence type="predicted"/>
<dbReference type="Proteomes" id="UP000241507">
    <property type="component" value="Chromosome"/>
</dbReference>
<dbReference type="KEGG" id="grs:C7S20_01575"/>
<keyword evidence="2" id="KW-1185">Reference proteome</keyword>
<name>A0A2R3Z1C8_9FLAO</name>
<evidence type="ECO:0000313" key="1">
    <source>
        <dbReference type="EMBL" id="AVR44054.1"/>
    </source>
</evidence>
<gene>
    <name evidence="1" type="ORF">C7S20_01575</name>
</gene>
<dbReference type="PROSITE" id="PS51257">
    <property type="entry name" value="PROKAR_LIPOPROTEIN"/>
    <property type="match status" value="1"/>
</dbReference>
<sequence>MKKFILLFSLSLFLLSCNDQKQKEKKLEDMNEPASAADKIAFANGIKKFDSIKKLEFTFNVEVNDTIRSKRHWAWHPDTHKITLTEKDTVMSYIKKDSLSEKDKKIDRKFVNDTYWLLFPFQLEWSNAEISEVKKAQAPISGEEMKMMSVNYPSQGGYTPGDTYDIYFNDDYMIQEWVYKPSGGGNPLATTWEDYHDFEGIKIAREHKGKDGNFKIFFSDISAE</sequence>
<dbReference type="EMBL" id="CP028136">
    <property type="protein sequence ID" value="AVR44054.1"/>
    <property type="molecule type" value="Genomic_DNA"/>
</dbReference>
<reference evidence="2" key="1">
    <citation type="submission" date="2018-03" db="EMBL/GenBank/DDBJ databases">
        <title>Gramella fulva sp. nov., isolated from a dry surface of tidal flat.</title>
        <authorList>
            <person name="Hwang S.H."/>
            <person name="Hwang W.M."/>
            <person name="Kang K."/>
            <person name="Ahn T.-Y."/>
        </authorList>
    </citation>
    <scope>NUCLEOTIDE SEQUENCE [LARGE SCALE GENOMIC DNA]</scope>
    <source>
        <strain evidence="2">SH35</strain>
    </source>
</reference>
<organism evidence="1 2">
    <name type="scientific">Christiangramia fulva</name>
    <dbReference type="NCBI Taxonomy" id="2126553"/>
    <lineage>
        <taxon>Bacteria</taxon>
        <taxon>Pseudomonadati</taxon>
        <taxon>Bacteroidota</taxon>
        <taxon>Flavobacteriia</taxon>
        <taxon>Flavobacteriales</taxon>
        <taxon>Flavobacteriaceae</taxon>
        <taxon>Christiangramia</taxon>
    </lineage>
</organism>
<protein>
    <submittedName>
        <fullName evidence="1">Uncharacterized protein</fullName>
    </submittedName>
</protein>
<dbReference type="OrthoDB" id="892266at2"/>
<evidence type="ECO:0000313" key="2">
    <source>
        <dbReference type="Proteomes" id="UP000241507"/>
    </source>
</evidence>
<dbReference type="AlphaFoldDB" id="A0A2R3Z1C8"/>
<accession>A0A2R3Z1C8</accession>
<dbReference type="RefSeq" id="WP_107010838.1">
    <property type="nucleotide sequence ID" value="NZ_CP028136.1"/>
</dbReference>